<proteinExistence type="predicted"/>
<protein>
    <recommendedName>
        <fullName evidence="4">Flagellar assembly protein FliH/Type III secretion system HrpE domain-containing protein</fullName>
    </recommendedName>
</protein>
<evidence type="ECO:0000313" key="3">
    <source>
        <dbReference type="Proteomes" id="UP001595379"/>
    </source>
</evidence>
<evidence type="ECO:0000313" key="2">
    <source>
        <dbReference type="EMBL" id="MFC2926873.1"/>
    </source>
</evidence>
<keyword evidence="3" id="KW-1185">Reference proteome</keyword>
<dbReference type="Proteomes" id="UP001595379">
    <property type="component" value="Unassembled WGS sequence"/>
</dbReference>
<evidence type="ECO:0000256" key="1">
    <source>
        <dbReference type="SAM" id="MobiDB-lite"/>
    </source>
</evidence>
<gene>
    <name evidence="2" type="ORF">ACFOOR_12215</name>
</gene>
<feature type="region of interest" description="Disordered" evidence="1">
    <location>
        <begin position="199"/>
        <end position="221"/>
    </location>
</feature>
<sequence>MTQKFAFTTVFSASGEVLRDGDRVRRILTEEEVADATRIAFSEGEASQVARAAQTEADAMRAIASQMQLILTRLHGESETLRAEAAKLAIAAAGTIAGAALDRFAAETVSALVADAMTDLRGEPRLSVHCAPELETPLTEKLASIADRTGFEGGVTVRGEAGLSGADCRLEWRRGSVSRSREEIAERLDALVAKWLERGPEESTAADDAASTGGEADTHAA</sequence>
<evidence type="ECO:0008006" key="4">
    <source>
        <dbReference type="Google" id="ProtNLM"/>
    </source>
</evidence>
<dbReference type="RefSeq" id="WP_343165197.1">
    <property type="nucleotide sequence ID" value="NZ_JBHRSV010000026.1"/>
</dbReference>
<name>A0ABV6ZZT4_9PROT</name>
<dbReference type="EMBL" id="JBHRSV010000026">
    <property type="protein sequence ID" value="MFC2926873.1"/>
    <property type="molecule type" value="Genomic_DNA"/>
</dbReference>
<reference evidence="3" key="1">
    <citation type="journal article" date="2019" name="Int. J. Syst. Evol. Microbiol.">
        <title>The Global Catalogue of Microorganisms (GCM) 10K type strain sequencing project: providing services to taxonomists for standard genome sequencing and annotation.</title>
        <authorList>
            <consortium name="The Broad Institute Genomics Platform"/>
            <consortium name="The Broad Institute Genome Sequencing Center for Infectious Disease"/>
            <person name="Wu L."/>
            <person name="Ma J."/>
        </authorList>
    </citation>
    <scope>NUCLEOTIDE SEQUENCE [LARGE SCALE GENOMIC DNA]</scope>
    <source>
        <strain evidence="3">KCTC 52487</strain>
    </source>
</reference>
<accession>A0ABV6ZZT4</accession>
<organism evidence="2 3">
    <name type="scientific">Hyphobacterium vulgare</name>
    <dbReference type="NCBI Taxonomy" id="1736751"/>
    <lineage>
        <taxon>Bacteria</taxon>
        <taxon>Pseudomonadati</taxon>
        <taxon>Pseudomonadota</taxon>
        <taxon>Alphaproteobacteria</taxon>
        <taxon>Maricaulales</taxon>
        <taxon>Maricaulaceae</taxon>
        <taxon>Hyphobacterium</taxon>
    </lineage>
</organism>
<comment type="caution">
    <text evidence="2">The sequence shown here is derived from an EMBL/GenBank/DDBJ whole genome shotgun (WGS) entry which is preliminary data.</text>
</comment>